<dbReference type="OrthoDB" id="9837195at2"/>
<evidence type="ECO:0000313" key="2">
    <source>
        <dbReference type="EMBL" id="ACX52666.1"/>
    </source>
</evidence>
<dbReference type="EMBL" id="CP001785">
    <property type="protein sequence ID" value="ACX52666.1"/>
    <property type="molecule type" value="Genomic_DNA"/>
</dbReference>
<protein>
    <submittedName>
        <fullName evidence="2">Septum formation initiator</fullName>
    </submittedName>
</protein>
<keyword evidence="3" id="KW-1185">Reference proteome</keyword>
<accession>C9R8N7</accession>
<name>C9R8N7_AMMDK</name>
<dbReference type="Pfam" id="PF04977">
    <property type="entry name" value="DivIC"/>
    <property type="match status" value="1"/>
</dbReference>
<proteinExistence type="predicted"/>
<gene>
    <name evidence="2" type="ordered locus">Adeg_1571</name>
</gene>
<organism evidence="2 3">
    <name type="scientific">Ammonifex degensii (strain DSM 10501 / KC4)</name>
    <dbReference type="NCBI Taxonomy" id="429009"/>
    <lineage>
        <taxon>Bacteria</taxon>
        <taxon>Bacillati</taxon>
        <taxon>Bacillota</taxon>
        <taxon>Clostridia</taxon>
        <taxon>Thermoanaerobacterales</taxon>
        <taxon>Thermoanaerobacteraceae</taxon>
        <taxon>Ammonifex</taxon>
    </lineage>
</organism>
<sequence length="155" mass="17258">MIAAQERLTRSLPQRRPERSPRPERKPAKRVAQVSRLKACSLLLLGFLLCTALVYCQAQIALVGFRLQALEKSIDRLRAENQLLETSLESLTTPDRLEAIAKKQLGMVYPSSAAGEIVLPPVNQGEAAKEENKGRRGWLEEFLQFLAAHLGQRGA</sequence>
<dbReference type="AlphaFoldDB" id="C9R8N7"/>
<feature type="region of interest" description="Disordered" evidence="1">
    <location>
        <begin position="1"/>
        <end position="30"/>
    </location>
</feature>
<dbReference type="eggNOG" id="COG4839">
    <property type="taxonomic scope" value="Bacteria"/>
</dbReference>
<dbReference type="InterPro" id="IPR007060">
    <property type="entry name" value="FtsL/DivIC"/>
</dbReference>
<dbReference type="KEGG" id="adg:Adeg_1571"/>
<dbReference type="Proteomes" id="UP000002620">
    <property type="component" value="Chromosome"/>
</dbReference>
<reference evidence="2 3" key="1">
    <citation type="submission" date="2009-10" db="EMBL/GenBank/DDBJ databases">
        <title>Complete sequence of chromosome of Ammonifex degensii KC4.</title>
        <authorList>
            <consortium name="US DOE Joint Genome Institute"/>
            <person name="Kerfeld C."/>
            <person name="Goodner B."/>
            <person name="Huber H."/>
            <person name="Stetter K."/>
            <person name="Lucas S."/>
            <person name="Copeland A."/>
            <person name="Lapidus A."/>
            <person name="Glavina del Rio T."/>
            <person name="Dalin E."/>
            <person name="Tice H."/>
            <person name="Bruce D."/>
            <person name="Goodwin L."/>
            <person name="Pitluck S."/>
            <person name="Saunders E."/>
            <person name="Brettin T."/>
            <person name="Detter J.C."/>
            <person name="Han C."/>
            <person name="Larimer F."/>
            <person name="Land M."/>
            <person name="Hauser L."/>
            <person name="Kyrpides N."/>
            <person name="Ovchinnikova G."/>
            <person name="Richardson P."/>
        </authorList>
    </citation>
    <scope>NUCLEOTIDE SEQUENCE [LARGE SCALE GENOMIC DNA]</scope>
    <source>
        <strain evidence="3">DSM 10501 / KC4</strain>
    </source>
</reference>
<dbReference type="HOGENOM" id="CLU_1691835_0_0_9"/>
<feature type="compositionally biased region" description="Basic and acidic residues" evidence="1">
    <location>
        <begin position="15"/>
        <end position="26"/>
    </location>
</feature>
<evidence type="ECO:0000256" key="1">
    <source>
        <dbReference type="SAM" id="MobiDB-lite"/>
    </source>
</evidence>
<dbReference type="STRING" id="429009.Adeg_1571"/>
<evidence type="ECO:0000313" key="3">
    <source>
        <dbReference type="Proteomes" id="UP000002620"/>
    </source>
</evidence>